<dbReference type="Proteomes" id="UP000265719">
    <property type="component" value="Chromosome"/>
</dbReference>
<name>A0AA97M337_9ACTN</name>
<keyword evidence="2" id="KW-1185">Reference proteome</keyword>
<proteinExistence type="predicted"/>
<sequence>MRGRIGPGGPTSDSVLLHQAIDLREEWLSRALSTLPADRSAAEVAITELYALVGRRPPRFLWVESPAAMLRVDPAARPESHPARPRFAHFDRPGGMPLASRLAAHMADLRHQLDRRIGARLARDVRDHTGRATAQRMLPHDALREEVPLRLLLEITVGDSLRHSVHDTVAASLRTALNARNEGPFGLLWTGQHETHWIARYDVWRRLGLIPVPADLGARLDLWATLEPVMSGPPVPSTRR</sequence>
<dbReference type="EMBL" id="CP063196">
    <property type="protein sequence ID" value="UOE18764.1"/>
    <property type="molecule type" value="Genomic_DNA"/>
</dbReference>
<dbReference type="KEGG" id="thao:NI17_018560"/>
<gene>
    <name evidence="1" type="ORF">NI17_018560</name>
</gene>
<organism evidence="1 2">
    <name type="scientific">Thermobifida halotolerans</name>
    <dbReference type="NCBI Taxonomy" id="483545"/>
    <lineage>
        <taxon>Bacteria</taxon>
        <taxon>Bacillati</taxon>
        <taxon>Actinomycetota</taxon>
        <taxon>Actinomycetes</taxon>
        <taxon>Streptosporangiales</taxon>
        <taxon>Nocardiopsidaceae</taxon>
        <taxon>Thermobifida</taxon>
    </lineage>
</organism>
<protein>
    <submittedName>
        <fullName evidence="1">Uncharacterized protein</fullName>
    </submittedName>
</protein>
<reference evidence="1" key="1">
    <citation type="submission" date="2020-10" db="EMBL/GenBank/DDBJ databases">
        <title>De novo genome project of the cellulose decomposer Thermobifida halotolerans type strain.</title>
        <authorList>
            <person name="Nagy I."/>
            <person name="Horvath B."/>
            <person name="Kukolya J."/>
            <person name="Nagy I."/>
            <person name="Orsini M."/>
        </authorList>
    </citation>
    <scope>NUCLEOTIDE SEQUENCE</scope>
    <source>
        <strain evidence="1">DSM 44931</strain>
    </source>
</reference>
<dbReference type="AlphaFoldDB" id="A0AA97M337"/>
<accession>A0AA97M337</accession>
<evidence type="ECO:0000313" key="2">
    <source>
        <dbReference type="Proteomes" id="UP000265719"/>
    </source>
</evidence>
<evidence type="ECO:0000313" key="1">
    <source>
        <dbReference type="EMBL" id="UOE18764.1"/>
    </source>
</evidence>
<dbReference type="RefSeq" id="WP_068691234.1">
    <property type="nucleotide sequence ID" value="NZ_CP063196.1"/>
</dbReference>